<reference evidence="2 3" key="1">
    <citation type="journal article" date="2013" name="BMC Genomics">
        <title>Comparative genomics of parasitic silkworm microsporidia reveal an association between genome expansion and host adaptation.</title>
        <authorList>
            <person name="Pan G."/>
            <person name="Xu J."/>
            <person name="Li T."/>
            <person name="Xia Q."/>
            <person name="Liu S.L."/>
            <person name="Zhang G."/>
            <person name="Li S."/>
            <person name="Li C."/>
            <person name="Liu H."/>
            <person name="Yang L."/>
            <person name="Liu T."/>
            <person name="Zhang X."/>
            <person name="Wu Z."/>
            <person name="Fan W."/>
            <person name="Dang X."/>
            <person name="Xiang H."/>
            <person name="Tao M."/>
            <person name="Li Y."/>
            <person name="Hu J."/>
            <person name="Li Z."/>
            <person name="Lin L."/>
            <person name="Luo J."/>
            <person name="Geng L."/>
            <person name="Wang L."/>
            <person name="Long M."/>
            <person name="Wan Y."/>
            <person name="He N."/>
            <person name="Zhang Z."/>
            <person name="Lu C."/>
            <person name="Keeling P.J."/>
            <person name="Wang J."/>
            <person name="Xiang Z."/>
            <person name="Zhou Z."/>
        </authorList>
    </citation>
    <scope>NUCLEOTIDE SEQUENCE [LARGE SCALE GENOMIC DNA]</scope>
    <source>
        <strain evidence="3">CQ1 / CVCC 102059</strain>
    </source>
</reference>
<keyword evidence="3" id="KW-1185">Reference proteome</keyword>
<evidence type="ECO:0000313" key="2">
    <source>
        <dbReference type="EMBL" id="EOB13212.1"/>
    </source>
</evidence>
<accession>R0KSL8</accession>
<evidence type="ECO:0008006" key="4">
    <source>
        <dbReference type="Google" id="ProtNLM"/>
    </source>
</evidence>
<evidence type="ECO:0000313" key="3">
    <source>
        <dbReference type="Proteomes" id="UP000016927"/>
    </source>
</evidence>
<dbReference type="AlphaFoldDB" id="R0KSL8"/>
<proteinExistence type="predicted"/>
<organism evidence="2 3">
    <name type="scientific">Nosema bombycis (strain CQ1 / CVCC 102059)</name>
    <name type="common">Microsporidian parasite</name>
    <name type="synonym">Pebrine of silkworm</name>
    <dbReference type="NCBI Taxonomy" id="578461"/>
    <lineage>
        <taxon>Eukaryota</taxon>
        <taxon>Fungi</taxon>
        <taxon>Fungi incertae sedis</taxon>
        <taxon>Microsporidia</taxon>
        <taxon>Nosematidae</taxon>
        <taxon>Nosema</taxon>
    </lineage>
</organism>
<keyword evidence="1" id="KW-0472">Membrane</keyword>
<evidence type="ECO:0000256" key="1">
    <source>
        <dbReference type="SAM" id="Phobius"/>
    </source>
</evidence>
<protein>
    <recommendedName>
        <fullName evidence="4">Thioredoxin domain-containing protein</fullName>
    </recommendedName>
</protein>
<name>R0KSL8_NOSB1</name>
<dbReference type="Proteomes" id="UP000016927">
    <property type="component" value="Unassembled WGS sequence"/>
</dbReference>
<feature type="transmembrane region" description="Helical" evidence="1">
    <location>
        <begin position="63"/>
        <end position="81"/>
    </location>
</feature>
<keyword evidence="1" id="KW-0812">Transmembrane</keyword>
<dbReference type="EMBL" id="KB909019">
    <property type="protein sequence ID" value="EOB13212.1"/>
    <property type="molecule type" value="Genomic_DNA"/>
</dbReference>
<keyword evidence="1" id="KW-1133">Transmembrane helix</keyword>
<dbReference type="VEuPathDB" id="MicrosporidiaDB:NBO_111g0003"/>
<dbReference type="HOGENOM" id="CLU_2455309_0_0_1"/>
<sequence>MLFTASLLPKIEIPTLVIYNPKDKKFYHKKKNLNEFNFKEVAEETLKLFDQGKLKVYGSKNYGIYYLIGGLIVMGVIGCWIKMRRKPII</sequence>
<gene>
    <name evidence="2" type="ORF">NBO_111g0003</name>
</gene>